<organism evidence="1">
    <name type="scientific">human gut metagenome</name>
    <dbReference type="NCBI Taxonomy" id="408170"/>
    <lineage>
        <taxon>unclassified sequences</taxon>
        <taxon>metagenomes</taxon>
        <taxon>organismal metagenomes</taxon>
    </lineage>
</organism>
<name>W1XX81_9ZZZZ</name>
<dbReference type="AlphaFoldDB" id="W1XX81"/>
<reference evidence="1" key="1">
    <citation type="submission" date="2013-12" db="EMBL/GenBank/DDBJ databases">
        <title>A Varibaculum cambriense genome reconstructed from a premature infant gut community with otherwise low bacterial novelty that shifts toward anaerobic metabolism during the third week of life.</title>
        <authorList>
            <person name="Brown C.T."/>
            <person name="Sharon I."/>
            <person name="Thomas B.C."/>
            <person name="Castelle C.J."/>
            <person name="Morowitz M.J."/>
            <person name="Banfield J.F."/>
        </authorList>
    </citation>
    <scope>NUCLEOTIDE SEQUENCE</scope>
</reference>
<dbReference type="EMBL" id="AZMM01010823">
    <property type="protein sequence ID" value="ETJ34761.1"/>
    <property type="molecule type" value="Genomic_DNA"/>
</dbReference>
<gene>
    <name evidence="1" type="ORF">Q604_UNBC10823G0001</name>
</gene>
<feature type="non-terminal residue" evidence="1">
    <location>
        <position position="1"/>
    </location>
</feature>
<sequence>CKKLILSCGGKSAVKTGSDGTGYKLAKSLGHSTTDMVPGIVQLKLDYPYLKSISGVKFDGNVSILIDGEVVRTETGERLKFFF</sequence>
<accession>W1XX81</accession>
<evidence type="ECO:0000313" key="1">
    <source>
        <dbReference type="EMBL" id="ETJ34761.1"/>
    </source>
</evidence>
<comment type="caution">
    <text evidence="1">The sequence shown here is derived from an EMBL/GenBank/DDBJ whole genome shotgun (WGS) entry which is preliminary data.</text>
</comment>
<protein>
    <submittedName>
        <fullName evidence="1">Uncharacterized protein</fullName>
    </submittedName>
</protein>
<dbReference type="InterPro" id="IPR036188">
    <property type="entry name" value="FAD/NAD-bd_sf"/>
</dbReference>
<feature type="non-terminal residue" evidence="1">
    <location>
        <position position="83"/>
    </location>
</feature>
<proteinExistence type="predicted"/>
<dbReference type="Gene3D" id="3.50.50.60">
    <property type="entry name" value="FAD/NAD(P)-binding domain"/>
    <property type="match status" value="1"/>
</dbReference>